<dbReference type="InterPro" id="IPR021858">
    <property type="entry name" value="Fun_TF"/>
</dbReference>
<dbReference type="GeneID" id="19156323"/>
<dbReference type="Pfam" id="PF11951">
    <property type="entry name" value="Fungal_trans_2"/>
    <property type="match status" value="1"/>
</dbReference>
<dbReference type="RefSeq" id="XP_007720524.1">
    <property type="nucleotide sequence ID" value="XM_007722334.1"/>
</dbReference>
<dbReference type="HOGENOM" id="CLU_018449_0_0_1"/>
<proteinExistence type="predicted"/>
<evidence type="ECO:0000313" key="2">
    <source>
        <dbReference type="EMBL" id="EXJ96295.1"/>
    </source>
</evidence>
<feature type="region of interest" description="Disordered" evidence="1">
    <location>
        <begin position="1"/>
        <end position="70"/>
    </location>
</feature>
<name>W9Z2U9_9EURO</name>
<dbReference type="AlphaFoldDB" id="W9Z2U9"/>
<evidence type="ECO:0000256" key="1">
    <source>
        <dbReference type="SAM" id="MobiDB-lite"/>
    </source>
</evidence>
<dbReference type="STRING" id="1182541.W9Z2U9"/>
<sequence length="671" mass="75650">MQLECSKPDSPVPLGQRRRGFGSIRSRQKWVPSPLRPDGDDKGSQPGISPRSAATPASKPVVPPQPAPDAVVPCLESATMAATGDFDSSVDMQPVPSTTAAIQNPFPQNLELGSNPSNFVYDEPWLPEGVPSQVATAGESPWDPALAEFLNQGFDLYVANDTWDTTAWADFQPPVAWQTSPGDLGTSQLVQRENHTPTLPQCDMTLLPPFDTMKDSIQSLPHPQASTPSAISSWPAPADFPCVERLNSVECRALDYYRSRFSPSRSLKPFASSSYALFLRLAREKKVILHLILALSMQDLLHVDPNDSGNVRLTRLYLERGMQTLREYLGQDGRDHVTVLTAFWLLTLFMLNGKAFPAVTERTWLNSALTEYVRENNLHRAWSATIGPGGRGNEVVRHRPGKIEAPTHSLLAKLLTMLVFGHVHLNFRTYIGHFAELFFDDTEVLHDLTQVSQNYLQLNHGHSYPIAETLCDIESAECYRLYLEEHRLYHWISQLFWINSGDYSVLEQAIESLEAKCDSFIRITSSPFSAQSQYTRRHFQIDTIVCEFYAIQIYHFRCREQPLTAAISNAASSYLRIASRIWKAGVRYSWFNRSLFIVGIETTDPIHRDWIQDHMAITELKHLLLTAWAAEESRGKRLAPEDLREILRTQYPGAESGRQDELVSPLETRES</sequence>
<feature type="compositionally biased region" description="Basic and acidic residues" evidence="1">
    <location>
        <begin position="657"/>
        <end position="671"/>
    </location>
</feature>
<reference evidence="2 3" key="1">
    <citation type="submission" date="2013-03" db="EMBL/GenBank/DDBJ databases">
        <title>The Genome Sequence of Capronia coronata CBS 617.96.</title>
        <authorList>
            <consortium name="The Broad Institute Genomics Platform"/>
            <person name="Cuomo C."/>
            <person name="de Hoog S."/>
            <person name="Gorbushina A."/>
            <person name="Walker B."/>
            <person name="Young S.K."/>
            <person name="Zeng Q."/>
            <person name="Gargeya S."/>
            <person name="Fitzgerald M."/>
            <person name="Haas B."/>
            <person name="Abouelleil A."/>
            <person name="Allen A.W."/>
            <person name="Alvarado L."/>
            <person name="Arachchi H.M."/>
            <person name="Berlin A.M."/>
            <person name="Chapman S.B."/>
            <person name="Gainer-Dewar J."/>
            <person name="Goldberg J."/>
            <person name="Griggs A."/>
            <person name="Gujja S."/>
            <person name="Hansen M."/>
            <person name="Howarth C."/>
            <person name="Imamovic A."/>
            <person name="Ireland A."/>
            <person name="Larimer J."/>
            <person name="McCowan C."/>
            <person name="Murphy C."/>
            <person name="Pearson M."/>
            <person name="Poon T.W."/>
            <person name="Priest M."/>
            <person name="Roberts A."/>
            <person name="Saif S."/>
            <person name="Shea T."/>
            <person name="Sisk P."/>
            <person name="Sykes S."/>
            <person name="Wortman J."/>
            <person name="Nusbaum C."/>
            <person name="Birren B."/>
        </authorList>
    </citation>
    <scope>NUCLEOTIDE SEQUENCE [LARGE SCALE GENOMIC DNA]</scope>
    <source>
        <strain evidence="2 3">CBS 617.96</strain>
    </source>
</reference>
<protein>
    <recommendedName>
        <fullName evidence="4">Transcription factor domain-containing protein</fullName>
    </recommendedName>
</protein>
<comment type="caution">
    <text evidence="2">The sequence shown here is derived from an EMBL/GenBank/DDBJ whole genome shotgun (WGS) entry which is preliminary data.</text>
</comment>
<evidence type="ECO:0008006" key="4">
    <source>
        <dbReference type="Google" id="ProtNLM"/>
    </source>
</evidence>
<organism evidence="2 3">
    <name type="scientific">Capronia coronata CBS 617.96</name>
    <dbReference type="NCBI Taxonomy" id="1182541"/>
    <lineage>
        <taxon>Eukaryota</taxon>
        <taxon>Fungi</taxon>
        <taxon>Dikarya</taxon>
        <taxon>Ascomycota</taxon>
        <taxon>Pezizomycotina</taxon>
        <taxon>Eurotiomycetes</taxon>
        <taxon>Chaetothyriomycetidae</taxon>
        <taxon>Chaetothyriales</taxon>
        <taxon>Herpotrichiellaceae</taxon>
        <taxon>Capronia</taxon>
    </lineage>
</organism>
<evidence type="ECO:0000313" key="3">
    <source>
        <dbReference type="Proteomes" id="UP000019484"/>
    </source>
</evidence>
<accession>W9Z2U9</accession>
<dbReference type="EMBL" id="AMWN01000001">
    <property type="protein sequence ID" value="EXJ96295.1"/>
    <property type="molecule type" value="Genomic_DNA"/>
</dbReference>
<keyword evidence="3" id="KW-1185">Reference proteome</keyword>
<feature type="region of interest" description="Disordered" evidence="1">
    <location>
        <begin position="649"/>
        <end position="671"/>
    </location>
</feature>
<dbReference type="Proteomes" id="UP000019484">
    <property type="component" value="Unassembled WGS sequence"/>
</dbReference>
<gene>
    <name evidence="2" type="ORF">A1O1_01421</name>
</gene>
<dbReference type="OrthoDB" id="4356994at2759"/>